<accession>A0A1C1CAT7</accession>
<feature type="region of interest" description="Disordered" evidence="1">
    <location>
        <begin position="84"/>
        <end position="191"/>
    </location>
</feature>
<feature type="compositionally biased region" description="Low complexity" evidence="1">
    <location>
        <begin position="157"/>
        <end position="167"/>
    </location>
</feature>
<feature type="compositionally biased region" description="Basic residues" evidence="1">
    <location>
        <begin position="168"/>
        <end position="178"/>
    </location>
</feature>
<name>A0A1C1CAT7_9EURO</name>
<proteinExistence type="predicted"/>
<dbReference type="EMBL" id="LGRB01000019">
    <property type="protein sequence ID" value="OCT45625.1"/>
    <property type="molecule type" value="Genomic_DNA"/>
</dbReference>
<reference evidence="3" key="1">
    <citation type="submission" date="2015-07" db="EMBL/GenBank/DDBJ databases">
        <authorList>
            <person name="Teixeira M.M."/>
            <person name="Souza R.C."/>
            <person name="Almeida L.G."/>
            <person name="Vicente V.A."/>
            <person name="de Hoog S."/>
            <person name="Bocca A.L."/>
            <person name="de Almeida S.R."/>
            <person name="Vasconcelos A.T."/>
            <person name="Felipe M.S."/>
        </authorList>
    </citation>
    <scope>NUCLEOTIDE SEQUENCE [LARGE SCALE GENOMIC DNA]</scope>
    <source>
        <strain evidence="3">KSF</strain>
    </source>
</reference>
<dbReference type="Proteomes" id="UP000094526">
    <property type="component" value="Unassembled WGS sequence"/>
</dbReference>
<evidence type="ECO:0000313" key="3">
    <source>
        <dbReference type="Proteomes" id="UP000094526"/>
    </source>
</evidence>
<gene>
    <name evidence="2" type="ORF">CLCR_01692</name>
</gene>
<protein>
    <submittedName>
        <fullName evidence="2">Uncharacterized protein</fullName>
    </submittedName>
</protein>
<sequence length="265" mass="30480">MEYMFVVAPGPSASASASASAARSLSSSQCKKDLQKVDSMIKSHAARMSFRCRVKDAGREAGAARMLTPEKYPAGGRVRDGVVNAEGHARQKHNTRTRTQDDRLRWRVYHARRTNAERSERVKENSEGENHHHHHYSPPQQQHQHQQHHHSPPPPQQQHQQHQQQQQHQHHHHHHHHQQQQQCDDTPQTTLSDFIPPALSVISHQVPKHLESSVQFRKQNPMCYPFPSPFRFQAARQTHNVVSCSASKRGFFFLPKPTGPFLYAR</sequence>
<dbReference type="AlphaFoldDB" id="A0A1C1CAT7"/>
<organism evidence="2 3">
    <name type="scientific">Cladophialophora carrionii</name>
    <dbReference type="NCBI Taxonomy" id="86049"/>
    <lineage>
        <taxon>Eukaryota</taxon>
        <taxon>Fungi</taxon>
        <taxon>Dikarya</taxon>
        <taxon>Ascomycota</taxon>
        <taxon>Pezizomycotina</taxon>
        <taxon>Eurotiomycetes</taxon>
        <taxon>Chaetothyriomycetidae</taxon>
        <taxon>Chaetothyriales</taxon>
        <taxon>Herpotrichiellaceae</taxon>
        <taxon>Cladophialophora</taxon>
    </lineage>
</organism>
<evidence type="ECO:0000313" key="2">
    <source>
        <dbReference type="EMBL" id="OCT45625.1"/>
    </source>
</evidence>
<dbReference type="VEuPathDB" id="FungiDB:CLCR_01692"/>
<evidence type="ECO:0000256" key="1">
    <source>
        <dbReference type="SAM" id="MobiDB-lite"/>
    </source>
</evidence>
<feature type="compositionally biased region" description="Basic and acidic residues" evidence="1">
    <location>
        <begin position="114"/>
        <end position="130"/>
    </location>
</feature>
<comment type="caution">
    <text evidence="2">The sequence shown here is derived from an EMBL/GenBank/DDBJ whole genome shotgun (WGS) entry which is preliminary data.</text>
</comment>
<keyword evidence="3" id="KW-1185">Reference proteome</keyword>